<evidence type="ECO:0000313" key="4">
    <source>
        <dbReference type="Proteomes" id="UP001056619"/>
    </source>
</evidence>
<gene>
    <name evidence="3" type="ORF">NCF85_12605</name>
</gene>
<dbReference type="Pfam" id="PF07238">
    <property type="entry name" value="PilZ"/>
    <property type="match status" value="1"/>
</dbReference>
<dbReference type="Gene3D" id="1.10.260.40">
    <property type="entry name" value="lambda repressor-like DNA-binding domains"/>
    <property type="match status" value="1"/>
</dbReference>
<accession>A0ABY4U583</accession>
<dbReference type="InterPro" id="IPR001387">
    <property type="entry name" value="Cro/C1-type_HTH"/>
</dbReference>
<dbReference type="Pfam" id="PF13560">
    <property type="entry name" value="HTH_31"/>
    <property type="match status" value="1"/>
</dbReference>
<dbReference type="CDD" id="cd00093">
    <property type="entry name" value="HTH_XRE"/>
    <property type="match status" value="1"/>
</dbReference>
<evidence type="ECO:0000256" key="1">
    <source>
        <dbReference type="SAM" id="MobiDB-lite"/>
    </source>
</evidence>
<dbReference type="SUPFAM" id="SSF47413">
    <property type="entry name" value="lambda repressor-like DNA-binding domains"/>
    <property type="match status" value="1"/>
</dbReference>
<protein>
    <submittedName>
        <fullName evidence="3">Helix-turn-helix domain-containing protein</fullName>
    </submittedName>
</protein>
<dbReference type="RefSeq" id="WP_301641820.1">
    <property type="nucleotide sequence ID" value="NZ_CP098494.1"/>
</dbReference>
<evidence type="ECO:0000313" key="3">
    <source>
        <dbReference type="EMBL" id="USA60916.1"/>
    </source>
</evidence>
<sequence length="240" mass="26017">MQLKPALPTGSGSSERRSGERRRVRLLARARGGDRTYTLEIMDISQRGMLLRGAVPLDQGDKVEIELSDRAEDNIIATVAWAAGENLGCYLERALTPAELAHAALRARPSNLVNDPIGQEILQAFGARIRQLRRASDMTMLELGKIVGVSKPTVWKWESGKARPREGALDALAQALNTTPALLLYGADEPSGFTPSPRALAEDGPDKGGSLPECIGRCRSRIARRAGVDPSKVVITIDWD</sequence>
<reference evidence="3 4" key="1">
    <citation type="submission" date="2022-06" db="EMBL/GenBank/DDBJ databases">
        <authorList>
            <person name="Liu G."/>
        </authorList>
    </citation>
    <scope>NUCLEOTIDE SEQUENCE [LARGE SCALE GENOMIC DNA]</scope>
    <source>
        <strain evidence="3 4">E4</strain>
    </source>
</reference>
<dbReference type="PROSITE" id="PS50943">
    <property type="entry name" value="HTH_CROC1"/>
    <property type="match status" value="1"/>
</dbReference>
<feature type="domain" description="HTH cro/C1-type" evidence="2">
    <location>
        <begin position="129"/>
        <end position="183"/>
    </location>
</feature>
<dbReference type="InterPro" id="IPR009875">
    <property type="entry name" value="PilZ_domain"/>
</dbReference>
<feature type="region of interest" description="Disordered" evidence="1">
    <location>
        <begin position="1"/>
        <end position="22"/>
    </location>
</feature>
<name>A0ABY4U583_9SPHN</name>
<keyword evidence="4" id="KW-1185">Reference proteome</keyword>
<proteinExistence type="predicted"/>
<dbReference type="SMART" id="SM00530">
    <property type="entry name" value="HTH_XRE"/>
    <property type="match status" value="1"/>
</dbReference>
<dbReference type="SUPFAM" id="SSF141371">
    <property type="entry name" value="PilZ domain-like"/>
    <property type="match status" value="1"/>
</dbReference>
<dbReference type="InterPro" id="IPR010982">
    <property type="entry name" value="Lambda_DNA-bd_dom_sf"/>
</dbReference>
<evidence type="ECO:0000259" key="2">
    <source>
        <dbReference type="PROSITE" id="PS50943"/>
    </source>
</evidence>
<dbReference type="Proteomes" id="UP001056619">
    <property type="component" value="Chromosome"/>
</dbReference>
<dbReference type="Gene3D" id="2.40.10.220">
    <property type="entry name" value="predicted glycosyltransferase like domains"/>
    <property type="match status" value="1"/>
</dbReference>
<dbReference type="EMBL" id="CP098494">
    <property type="protein sequence ID" value="USA60916.1"/>
    <property type="molecule type" value="Genomic_DNA"/>
</dbReference>
<organism evidence="3 4">
    <name type="scientific">Qipengyuania citrea</name>
    <dbReference type="NCBI Taxonomy" id="225971"/>
    <lineage>
        <taxon>Bacteria</taxon>
        <taxon>Pseudomonadati</taxon>
        <taxon>Pseudomonadota</taxon>
        <taxon>Alphaproteobacteria</taxon>
        <taxon>Sphingomonadales</taxon>
        <taxon>Erythrobacteraceae</taxon>
        <taxon>Qipengyuania</taxon>
    </lineage>
</organism>